<dbReference type="InterPro" id="IPR013230">
    <property type="entry name" value="Peptidase_M15A_C"/>
</dbReference>
<dbReference type="RefSeq" id="YP_009786979.1">
    <property type="nucleotide sequence ID" value="NC_047775.1"/>
</dbReference>
<evidence type="ECO:0000313" key="2">
    <source>
        <dbReference type="EMBL" id="AOY11842.1"/>
    </source>
</evidence>
<dbReference type="InterPro" id="IPR009045">
    <property type="entry name" value="Zn_M74/Hedgehog-like"/>
</dbReference>
<name>A0A1D9C9S9_9CAUD</name>
<dbReference type="EMBL" id="KX774374">
    <property type="protein sequence ID" value="AOY11842.1"/>
    <property type="molecule type" value="Genomic_DNA"/>
</dbReference>
<dbReference type="Gene3D" id="3.30.1380.10">
    <property type="match status" value="1"/>
</dbReference>
<accession>A0A1D9C9S9</accession>
<evidence type="ECO:0000313" key="3">
    <source>
        <dbReference type="Proteomes" id="UP000225897"/>
    </source>
</evidence>
<dbReference type="GeneID" id="54977072"/>
<reference evidence="2 3" key="1">
    <citation type="submission" date="2016-08" db="EMBL/GenBank/DDBJ databases">
        <title>Salinivibrio phage SMHB1.</title>
        <authorList>
            <person name="Olonade I.T."/>
            <person name="van Zyl L.J."/>
            <person name="Trindade M.I."/>
        </authorList>
    </citation>
    <scope>NUCLEOTIDE SEQUENCE [LARGE SCALE GENOMIC DNA]</scope>
</reference>
<proteinExistence type="predicted"/>
<dbReference type="SUPFAM" id="SSF55166">
    <property type="entry name" value="Hedgehog/DD-peptidase"/>
    <property type="match status" value="1"/>
</dbReference>
<sequence>MTVTIDQFKNRWPNFLPKEFACKCGKCGEASGLKMDAYTLDKLQTVREEMGIPFIITSGYRCANHPAEAKKKQPGTHNMGKAVDIAVRGNEALQLIAVAQCYGFTGIGVAQKGGGRFIHLDDAQAAPRRPRPHIWSY</sequence>
<gene>
    <name evidence="2" type="primary">PP_00037</name>
</gene>
<evidence type="ECO:0000259" key="1">
    <source>
        <dbReference type="Pfam" id="PF08291"/>
    </source>
</evidence>
<dbReference type="KEGG" id="vg:54977072"/>
<protein>
    <recommendedName>
        <fullName evidence="1">Peptidase M15A C-terminal domain-containing protein</fullName>
    </recommendedName>
</protein>
<dbReference type="Proteomes" id="UP000225897">
    <property type="component" value="Segment"/>
</dbReference>
<dbReference type="Pfam" id="PF08291">
    <property type="entry name" value="Peptidase_M15_3"/>
    <property type="match status" value="1"/>
</dbReference>
<organism evidence="2 3">
    <name type="scientific">Salinivibrio phage SMHB1</name>
    <dbReference type="NCBI Taxonomy" id="1897436"/>
    <lineage>
        <taxon>Viruses</taxon>
        <taxon>Duplodnaviria</taxon>
        <taxon>Heunggongvirae</taxon>
        <taxon>Uroviricota</taxon>
        <taxon>Caudoviricetes</taxon>
        <taxon>Peduoviridae</taxon>
        <taxon>Playavirus</taxon>
        <taxon>Playavirus SMHB1</taxon>
    </lineage>
</organism>
<feature type="domain" description="Peptidase M15A C-terminal" evidence="1">
    <location>
        <begin position="14"/>
        <end position="121"/>
    </location>
</feature>
<keyword evidence="3" id="KW-1185">Reference proteome</keyword>